<dbReference type="RefSeq" id="WP_066866842.1">
    <property type="nucleotide sequence ID" value="NZ_CABKVV010000014.1"/>
</dbReference>
<keyword evidence="6 7" id="KW-0472">Membrane</keyword>
<dbReference type="Proteomes" id="UP001524473">
    <property type="component" value="Unassembled WGS sequence"/>
</dbReference>
<keyword evidence="5 7" id="KW-1133">Transmembrane helix</keyword>
<feature type="domain" description="ABC transmembrane type-1" evidence="8">
    <location>
        <begin position="72"/>
        <end position="281"/>
    </location>
</feature>
<feature type="transmembrane region" description="Helical" evidence="7">
    <location>
        <begin position="12"/>
        <end position="31"/>
    </location>
</feature>
<accession>A0ABT1RYY6</accession>
<evidence type="ECO:0000313" key="10">
    <source>
        <dbReference type="Proteomes" id="UP001524473"/>
    </source>
</evidence>
<evidence type="ECO:0000256" key="7">
    <source>
        <dbReference type="SAM" id="Phobius"/>
    </source>
</evidence>
<feature type="transmembrane region" description="Helical" evidence="7">
    <location>
        <begin position="71"/>
        <end position="95"/>
    </location>
</feature>
<evidence type="ECO:0000313" key="9">
    <source>
        <dbReference type="EMBL" id="MCQ4839888.1"/>
    </source>
</evidence>
<dbReference type="GeneID" id="90533602"/>
<evidence type="ECO:0000256" key="6">
    <source>
        <dbReference type="ARBA" id="ARBA00023136"/>
    </source>
</evidence>
<comment type="caution">
    <text evidence="9">The sequence shown here is derived from an EMBL/GenBank/DDBJ whole genome shotgun (WGS) entry which is preliminary data.</text>
</comment>
<feature type="transmembrane region" description="Helical" evidence="7">
    <location>
        <begin position="262"/>
        <end position="281"/>
    </location>
</feature>
<feature type="transmembrane region" description="Helical" evidence="7">
    <location>
        <begin position="107"/>
        <end position="127"/>
    </location>
</feature>
<dbReference type="Gene3D" id="1.10.3720.10">
    <property type="entry name" value="MetI-like"/>
    <property type="match status" value="1"/>
</dbReference>
<keyword evidence="10" id="KW-1185">Reference proteome</keyword>
<feature type="transmembrane region" description="Helical" evidence="7">
    <location>
        <begin position="181"/>
        <end position="208"/>
    </location>
</feature>
<dbReference type="CDD" id="cd06261">
    <property type="entry name" value="TM_PBP2"/>
    <property type="match status" value="1"/>
</dbReference>
<evidence type="ECO:0000256" key="4">
    <source>
        <dbReference type="ARBA" id="ARBA00022692"/>
    </source>
</evidence>
<reference evidence="9 10" key="1">
    <citation type="submission" date="2022-06" db="EMBL/GenBank/DDBJ databases">
        <title>Isolation of gut microbiota from human fecal samples.</title>
        <authorList>
            <person name="Pamer E.G."/>
            <person name="Barat B."/>
            <person name="Waligurski E."/>
            <person name="Medina S."/>
            <person name="Paddock L."/>
            <person name="Mostad J."/>
        </authorList>
    </citation>
    <scope>NUCLEOTIDE SEQUENCE [LARGE SCALE GENOMIC DNA]</scope>
    <source>
        <strain evidence="9 10">DFI.9.73</strain>
    </source>
</reference>
<proteinExistence type="predicted"/>
<dbReference type="InterPro" id="IPR000515">
    <property type="entry name" value="MetI-like"/>
</dbReference>
<evidence type="ECO:0000256" key="5">
    <source>
        <dbReference type="ARBA" id="ARBA00022989"/>
    </source>
</evidence>
<evidence type="ECO:0000259" key="8">
    <source>
        <dbReference type="PROSITE" id="PS50928"/>
    </source>
</evidence>
<protein>
    <submittedName>
        <fullName evidence="9">Carbohydrate ABC transporter permease</fullName>
    </submittedName>
</protein>
<dbReference type="PANTHER" id="PTHR43744:SF9">
    <property type="entry name" value="POLYGALACTURONAN_RHAMNOGALACTURONAN TRANSPORT SYSTEM PERMEASE PROTEIN YTCP"/>
    <property type="match status" value="1"/>
</dbReference>
<dbReference type="SUPFAM" id="SSF161098">
    <property type="entry name" value="MetI-like"/>
    <property type="match status" value="1"/>
</dbReference>
<dbReference type="PROSITE" id="PS50928">
    <property type="entry name" value="ABC_TM1"/>
    <property type="match status" value="1"/>
</dbReference>
<keyword evidence="4 7" id="KW-0812">Transmembrane</keyword>
<dbReference type="EMBL" id="JANFZH010000016">
    <property type="protein sequence ID" value="MCQ4839888.1"/>
    <property type="molecule type" value="Genomic_DNA"/>
</dbReference>
<feature type="transmembrane region" description="Helical" evidence="7">
    <location>
        <begin position="139"/>
        <end position="161"/>
    </location>
</feature>
<keyword evidence="2" id="KW-0813">Transport</keyword>
<sequence length="296" mass="32840">MVEKKHGFQIFAHVIMIFIAFCSVAPFILLLSSSFTDDAALSVYGYSFFPPKFSTDAYDYLFTSSSAIFNAYGISAIVTVCGTICNLTLTTLYAYPLSRKDLPGRYFFAFFLFFTMLFSGGLVPSYIMWTQTFHIRNTLFALLIPNLLMSAFNVIMMRTYFTSNIPDAVIEAARIDGAGEFRILVGIVLPMATPILATLCLLVGLAYWNDWQNGLYYLTDNKLFSIQVLLQNIQRSLDALKQSAQAGGSVNVSTADLPSNSVRMAITVMGVLPIMIIYPFLQRFFVKGIAIGAVKG</sequence>
<evidence type="ECO:0000256" key="3">
    <source>
        <dbReference type="ARBA" id="ARBA00022475"/>
    </source>
</evidence>
<dbReference type="PANTHER" id="PTHR43744">
    <property type="entry name" value="ABC TRANSPORTER PERMEASE PROTEIN MG189-RELATED-RELATED"/>
    <property type="match status" value="1"/>
</dbReference>
<comment type="subcellular location">
    <subcellularLocation>
        <location evidence="1">Cell membrane</location>
        <topology evidence="1">Multi-pass membrane protein</topology>
    </subcellularLocation>
</comment>
<organism evidence="9 10">
    <name type="scientific">Neglectibacter timonensis</name>
    <dbReference type="NCBI Taxonomy" id="1776382"/>
    <lineage>
        <taxon>Bacteria</taxon>
        <taxon>Bacillati</taxon>
        <taxon>Bacillota</taxon>
        <taxon>Clostridia</taxon>
        <taxon>Eubacteriales</taxon>
        <taxon>Oscillospiraceae</taxon>
        <taxon>Neglectibacter</taxon>
    </lineage>
</organism>
<keyword evidence="3" id="KW-1003">Cell membrane</keyword>
<name>A0ABT1RYY6_9FIRM</name>
<gene>
    <name evidence="9" type="ORF">NE695_08165</name>
</gene>
<evidence type="ECO:0000256" key="1">
    <source>
        <dbReference type="ARBA" id="ARBA00004651"/>
    </source>
</evidence>
<evidence type="ECO:0000256" key="2">
    <source>
        <dbReference type="ARBA" id="ARBA00022448"/>
    </source>
</evidence>
<dbReference type="InterPro" id="IPR035906">
    <property type="entry name" value="MetI-like_sf"/>
</dbReference>